<name>A0AC61U7B6_9MICO</name>
<dbReference type="EMBL" id="CP087977">
    <property type="protein sequence ID" value="UUZ45868.1"/>
    <property type="molecule type" value="Genomic_DNA"/>
</dbReference>
<keyword evidence="1" id="KW-0067">ATP-binding</keyword>
<evidence type="ECO:0000313" key="1">
    <source>
        <dbReference type="EMBL" id="UUZ45868.1"/>
    </source>
</evidence>
<reference evidence="1" key="1">
    <citation type="submission" date="2021-11" db="EMBL/GenBank/DDBJ databases">
        <title>Study of the species diversity of bacterial strains isolated from a unique natural object - Shulgan-Tash cave (Bashkiria).</title>
        <authorList>
            <person name="Sazanova A.L."/>
            <person name="Chirak E.R."/>
            <person name="Safronova V.I."/>
        </authorList>
    </citation>
    <scope>NUCLEOTIDE SEQUENCE</scope>
    <source>
        <strain evidence="1">P1</strain>
    </source>
</reference>
<protein>
    <submittedName>
        <fullName evidence="1">ATP-binding cassette domain-containing protein</fullName>
    </submittedName>
</protein>
<keyword evidence="1" id="KW-0547">Nucleotide-binding</keyword>
<gene>
    <name evidence="1" type="ORF">LP422_08230</name>
</gene>
<evidence type="ECO:0000313" key="2">
    <source>
        <dbReference type="Proteomes" id="UP001059663"/>
    </source>
</evidence>
<accession>A0AC61U7B6</accession>
<organism evidence="1 2">
    <name type="scientific">Janibacter limosus</name>
    <dbReference type="NCBI Taxonomy" id="53458"/>
    <lineage>
        <taxon>Bacteria</taxon>
        <taxon>Bacillati</taxon>
        <taxon>Actinomycetota</taxon>
        <taxon>Actinomycetes</taxon>
        <taxon>Micrococcales</taxon>
        <taxon>Intrasporangiaceae</taxon>
        <taxon>Janibacter</taxon>
    </lineage>
</organism>
<proteinExistence type="predicted"/>
<dbReference type="Proteomes" id="UP001059663">
    <property type="component" value="Chromosome"/>
</dbReference>
<sequence length="199" mass="21312">MMTITDLSVGYGAGDVLHSVDITAASGELTVIPGANGSGKSTLFRTVSGLLRPSSGRVEFDGEEITRSRSAAIVRRGLAHCPEGRHLFPRMSVEKNLTLGAYVGRRDRARVRTLLERSYELFPALRDKSHQSAGSLSGGQQQMVAIGRALMSDPKMLIPGRALDGVGAAGHPAGLRRHRRDQPEKASVCSSRSRTPGRP</sequence>